<name>A0A2C9W433_MANES</name>
<dbReference type="InterPro" id="IPR003293">
    <property type="entry name" value="Nudix_hydrolase6-like"/>
</dbReference>
<evidence type="ECO:0000256" key="3">
    <source>
        <dbReference type="ARBA" id="ARBA00022801"/>
    </source>
</evidence>
<dbReference type="Gene3D" id="3.90.79.10">
    <property type="entry name" value="Nucleoside Triphosphate Pyrophosphohydrolase"/>
    <property type="match status" value="1"/>
</dbReference>
<sequence>MAMMVALTVHGWQSPGHCYRPVPRISTAARKGCSIQGFLKDTTFLLKTSKGDDELHLGLMMKSLGGGHGNVLIKNKTRIHVMSPEISPPSFAVEFLDAWDDEYGGIVVDANSLPSSANAFASALRASLTDWKLKGKKGIWLKILSEQAELIPIAIKEGFDYHHAEPGYGMLTYWVPDGPCMLPDSPSHQIGVGAFVINEKREVLVVKEKCPCNCSGVWKMPTGYINKSEDIFSGAIREVKEETGVDTIFLKLVAFRHAHLVAFEKSDLLFVCMLKPLSSEITIDEKEIQAAKWMPVDEYIGQPFYEEDDMSRKVIEACIAEHEGHYNGFVGRRLSSKLDGKLSYLYYDCSSSF</sequence>
<evidence type="ECO:0000313" key="6">
    <source>
        <dbReference type="Proteomes" id="UP000091857"/>
    </source>
</evidence>
<protein>
    <recommendedName>
        <fullName evidence="4">Nudix hydrolase domain-containing protein</fullName>
    </recommendedName>
</protein>
<dbReference type="Pfam" id="PF00293">
    <property type="entry name" value="NUDIX"/>
    <property type="match status" value="1"/>
</dbReference>
<organism evidence="5 6">
    <name type="scientific">Manihot esculenta</name>
    <name type="common">Cassava</name>
    <name type="synonym">Jatropha manihot</name>
    <dbReference type="NCBI Taxonomy" id="3983"/>
    <lineage>
        <taxon>Eukaryota</taxon>
        <taxon>Viridiplantae</taxon>
        <taxon>Streptophyta</taxon>
        <taxon>Embryophyta</taxon>
        <taxon>Tracheophyta</taxon>
        <taxon>Spermatophyta</taxon>
        <taxon>Magnoliopsida</taxon>
        <taxon>eudicotyledons</taxon>
        <taxon>Gunneridae</taxon>
        <taxon>Pentapetalae</taxon>
        <taxon>rosids</taxon>
        <taxon>fabids</taxon>
        <taxon>Malpighiales</taxon>
        <taxon>Euphorbiaceae</taxon>
        <taxon>Crotonoideae</taxon>
        <taxon>Manihoteae</taxon>
        <taxon>Manihot</taxon>
    </lineage>
</organism>
<dbReference type="GO" id="GO:0047631">
    <property type="term" value="F:ADP-ribose diphosphatase activity"/>
    <property type="evidence" value="ECO:0000318"/>
    <property type="project" value="GO_Central"/>
</dbReference>
<dbReference type="GO" id="GO:0046872">
    <property type="term" value="F:metal ion binding"/>
    <property type="evidence" value="ECO:0007669"/>
    <property type="project" value="UniProtKB-KW"/>
</dbReference>
<accession>A0A2C9W433</accession>
<dbReference type="PANTHER" id="PTHR13994:SF53">
    <property type="entry name" value="NUDIX HYDROLASE 8-LIKE"/>
    <property type="match status" value="1"/>
</dbReference>
<proteinExistence type="inferred from homology"/>
<dbReference type="InterPro" id="IPR015797">
    <property type="entry name" value="NUDIX_hydrolase-like_dom_sf"/>
</dbReference>
<dbReference type="GO" id="GO:0035529">
    <property type="term" value="F:NADH pyrophosphatase activity"/>
    <property type="evidence" value="ECO:0000318"/>
    <property type="project" value="GO_Central"/>
</dbReference>
<dbReference type="FunFam" id="3.40.630.30:FF:000016">
    <property type="entry name" value="nudix hydrolase 2"/>
    <property type="match status" value="1"/>
</dbReference>
<evidence type="ECO:0000256" key="2">
    <source>
        <dbReference type="ARBA" id="ARBA00022723"/>
    </source>
</evidence>
<comment type="caution">
    <text evidence="5">The sequence shown here is derived from an EMBL/GenBank/DDBJ whole genome shotgun (WGS) entry which is preliminary data.</text>
</comment>
<dbReference type="STRING" id="3983.A0A2C9W433"/>
<dbReference type="PROSITE" id="PS51462">
    <property type="entry name" value="NUDIX"/>
    <property type="match status" value="1"/>
</dbReference>
<reference evidence="6" key="1">
    <citation type="journal article" date="2016" name="Nat. Biotechnol.">
        <title>Sequencing wild and cultivated cassava and related species reveals extensive interspecific hybridization and genetic diversity.</title>
        <authorList>
            <person name="Bredeson J.V."/>
            <person name="Lyons J.B."/>
            <person name="Prochnik S.E."/>
            <person name="Wu G.A."/>
            <person name="Ha C.M."/>
            <person name="Edsinger-Gonzales E."/>
            <person name="Grimwood J."/>
            <person name="Schmutz J."/>
            <person name="Rabbi I.Y."/>
            <person name="Egesi C."/>
            <person name="Nauluvula P."/>
            <person name="Lebot V."/>
            <person name="Ndunguru J."/>
            <person name="Mkamilo G."/>
            <person name="Bart R.S."/>
            <person name="Setter T.L."/>
            <person name="Gleadow R.M."/>
            <person name="Kulakow P."/>
            <person name="Ferguson M.E."/>
            <person name="Rounsley S."/>
            <person name="Rokhsar D.S."/>
        </authorList>
    </citation>
    <scope>NUCLEOTIDE SEQUENCE [LARGE SCALE GENOMIC DNA]</scope>
    <source>
        <strain evidence="6">cv. AM560-2</strain>
    </source>
</reference>
<dbReference type="SUPFAM" id="SSF55811">
    <property type="entry name" value="Nudix"/>
    <property type="match status" value="1"/>
</dbReference>
<dbReference type="FunFam" id="3.90.79.10:FF:000015">
    <property type="entry name" value="Nudix hydrolase 8"/>
    <property type="match status" value="1"/>
</dbReference>
<evidence type="ECO:0000259" key="4">
    <source>
        <dbReference type="PROSITE" id="PS51462"/>
    </source>
</evidence>
<dbReference type="GO" id="GO:0051287">
    <property type="term" value="F:NAD binding"/>
    <property type="evidence" value="ECO:0000318"/>
    <property type="project" value="GO_Central"/>
</dbReference>
<dbReference type="Gramene" id="Manes.03G029100.1.v8.1">
    <property type="protein sequence ID" value="Manes.03G029100.1.v8.1.CDS"/>
    <property type="gene ID" value="Manes.03G029100.v8.1"/>
</dbReference>
<keyword evidence="2" id="KW-0479">Metal-binding</keyword>
<dbReference type="PROSITE" id="PS00893">
    <property type="entry name" value="NUDIX_BOX"/>
    <property type="match status" value="1"/>
</dbReference>
<dbReference type="PANTHER" id="PTHR13994">
    <property type="entry name" value="NUDIX HYDROLASE RELATED"/>
    <property type="match status" value="1"/>
</dbReference>
<dbReference type="CDD" id="cd04670">
    <property type="entry name" value="NUDIX_ASFGF2_Nudt6"/>
    <property type="match status" value="1"/>
</dbReference>
<dbReference type="PRINTS" id="PR01356">
    <property type="entry name" value="GFGPROTEIN"/>
</dbReference>
<dbReference type="Gene3D" id="3.40.630.30">
    <property type="match status" value="1"/>
</dbReference>
<comment type="similarity">
    <text evidence="1">Belongs to the Nudix hydrolase family.</text>
</comment>
<dbReference type="AlphaFoldDB" id="A0A2C9W433"/>
<evidence type="ECO:0000313" key="5">
    <source>
        <dbReference type="EMBL" id="OAY53862.1"/>
    </source>
</evidence>
<dbReference type="InterPro" id="IPR040618">
    <property type="entry name" value="Pre-Nudix"/>
</dbReference>
<dbReference type="OMA" id="NYHHAEP"/>
<keyword evidence="6" id="KW-1185">Reference proteome</keyword>
<dbReference type="InterPro" id="IPR020084">
    <property type="entry name" value="NUDIX_hydrolase_CS"/>
</dbReference>
<dbReference type="Proteomes" id="UP000091857">
    <property type="component" value="Chromosome 3"/>
</dbReference>
<dbReference type="EMBL" id="CM004389">
    <property type="protein sequence ID" value="OAY53862.1"/>
    <property type="molecule type" value="Genomic_DNA"/>
</dbReference>
<keyword evidence="3" id="KW-0378">Hydrolase</keyword>
<dbReference type="OrthoDB" id="447842at2759"/>
<evidence type="ECO:0000256" key="1">
    <source>
        <dbReference type="ARBA" id="ARBA00005582"/>
    </source>
</evidence>
<dbReference type="Pfam" id="PF18290">
    <property type="entry name" value="Nudix_hydro"/>
    <property type="match status" value="1"/>
</dbReference>
<feature type="domain" description="Nudix hydrolase" evidence="4">
    <location>
        <begin position="187"/>
        <end position="316"/>
    </location>
</feature>
<gene>
    <name evidence="5" type="ORF">MANES_03G029100v8</name>
</gene>
<dbReference type="InterPro" id="IPR000086">
    <property type="entry name" value="NUDIX_hydrolase_dom"/>
</dbReference>